<gene>
    <name evidence="1" type="ORF">G3M99_16650</name>
</gene>
<dbReference type="Proteomes" id="UP000481872">
    <property type="component" value="Unassembled WGS sequence"/>
</dbReference>
<evidence type="ECO:0000313" key="1">
    <source>
        <dbReference type="EMBL" id="NEU06437.1"/>
    </source>
</evidence>
<organism evidence="1 2">
    <name type="scientific">Clostridium senegalense</name>
    <dbReference type="NCBI Taxonomy" id="1465809"/>
    <lineage>
        <taxon>Bacteria</taxon>
        <taxon>Bacillati</taxon>
        <taxon>Bacillota</taxon>
        <taxon>Clostridia</taxon>
        <taxon>Eubacteriales</taxon>
        <taxon>Clostridiaceae</taxon>
        <taxon>Clostridium</taxon>
    </lineage>
</organism>
<reference evidence="1 2" key="1">
    <citation type="submission" date="2020-02" db="EMBL/GenBank/DDBJ databases">
        <title>Genome assembly of a novel Clostridium senegalense strain.</title>
        <authorList>
            <person name="Gupta T.B."/>
            <person name="Jauregui R."/>
            <person name="Maclean P."/>
            <person name="Nawarathana A."/>
            <person name="Brightwell G."/>
        </authorList>
    </citation>
    <scope>NUCLEOTIDE SEQUENCE [LARGE SCALE GENOMIC DNA]</scope>
    <source>
        <strain evidence="1 2">AGRFS4</strain>
    </source>
</reference>
<dbReference type="AlphaFoldDB" id="A0A6M0H7B4"/>
<evidence type="ECO:0000313" key="2">
    <source>
        <dbReference type="Proteomes" id="UP000481872"/>
    </source>
</evidence>
<dbReference type="RefSeq" id="WP_061996921.1">
    <property type="nucleotide sequence ID" value="NZ_JAAGPU010000045.1"/>
</dbReference>
<comment type="caution">
    <text evidence="1">The sequence shown here is derived from an EMBL/GenBank/DDBJ whole genome shotgun (WGS) entry which is preliminary data.</text>
</comment>
<sequence>MYEFKQYNLNLVSDFEIKVFKDRECDIDLIIPLNNRTLNLILDSDNIASRIQFNEVESILIRLRKDDNNIGTIHFLKDKGIHSTICNFEIDYFSKKLSILINEYTVEMNFFKI</sequence>
<protein>
    <submittedName>
        <fullName evidence="1">Uncharacterized protein</fullName>
    </submittedName>
</protein>
<proteinExistence type="predicted"/>
<name>A0A6M0H7B4_9CLOT</name>
<dbReference type="EMBL" id="JAAGPU010000045">
    <property type="protein sequence ID" value="NEU06437.1"/>
    <property type="molecule type" value="Genomic_DNA"/>
</dbReference>
<keyword evidence="2" id="KW-1185">Reference proteome</keyword>
<accession>A0A6M0H7B4</accession>